<dbReference type="Proteomes" id="UP000000598">
    <property type="component" value="Chromosome E"/>
</dbReference>
<dbReference type="OMA" id="IMARYFN"/>
<dbReference type="InterPro" id="IPR032675">
    <property type="entry name" value="LRR_dom_sf"/>
</dbReference>
<sequence>MMFESTGNDRVSYAHLSRRDIMARYFNLSAPVGHAGVPLPKHVIAKHDDSNVADDNYTSAVNNTTKNDEFILSEKILNLPIEIKVKITNNLSQYDLVNLASVSKSFYDAAMFSLYENIVVDTSYSILNDSLRTDKNQRCTYIKTKYNLKKFMKSLSQDEIQTAFPLGILVKSLKIYSLPDGVSNMEIVNFVHRSINSLTRLSCLYWESGSRKLPLDTLQYLPNKKELTSLAINLDLSKCTEADIHFPQLERLSVVPFNNSDTLCKFMQQISIETIADRIKVLQLKRQLPSMKQITRNNLNLGQSLIVTKYMVENNLARPDSVETDKSINQSMIDFQFWSFLDPILASATNTTSTATANAPFRQLKVLDIDSVNLLASDAGKVVRAFNLETLSTLSLNNVSEIQWLPEIDFQLTDFTSAAVEHFHEGLLLTIAPHLKQLKSLRLCYQEANRDSIPHFLNLLAKNGVFLEQIDIKITWDDSKLVTVLSWEQLMQSCTKSICKHKSKLKKLSLVTQESLRYCEVPKEIPIDSVLRLTECKNLESLRINGDSLQPTGIHILHRFPKLRFLSLRGKRSGGPPHMGLQMAHNGIMDDWYRVMHVAITLAQANKQLQFVKIDKCLFECGKSGNAIPRPDVLNNWFSKQTRVLVTEDEF</sequence>
<organism evidence="2 3">
    <name type="scientific">Kluyveromyces lactis (strain ATCC 8585 / CBS 2359 / DSM 70799 / NBRC 1267 / NRRL Y-1140 / WM37)</name>
    <name type="common">Yeast</name>
    <name type="synonym">Candida sphaerica</name>
    <dbReference type="NCBI Taxonomy" id="284590"/>
    <lineage>
        <taxon>Eukaryota</taxon>
        <taxon>Fungi</taxon>
        <taxon>Dikarya</taxon>
        <taxon>Ascomycota</taxon>
        <taxon>Saccharomycotina</taxon>
        <taxon>Saccharomycetes</taxon>
        <taxon>Saccharomycetales</taxon>
        <taxon>Saccharomycetaceae</taxon>
        <taxon>Kluyveromyces</taxon>
    </lineage>
</organism>
<dbReference type="Gene3D" id="3.80.10.10">
    <property type="entry name" value="Ribonuclease Inhibitor"/>
    <property type="match status" value="1"/>
</dbReference>
<dbReference type="SUPFAM" id="SSF81383">
    <property type="entry name" value="F-box domain"/>
    <property type="match status" value="1"/>
</dbReference>
<dbReference type="Pfam" id="PF12937">
    <property type="entry name" value="F-box-like"/>
    <property type="match status" value="1"/>
</dbReference>
<evidence type="ECO:0000313" key="2">
    <source>
        <dbReference type="EMBL" id="CAG99561.1"/>
    </source>
</evidence>
<keyword evidence="3" id="KW-1185">Reference proteome</keyword>
<reference evidence="2 3" key="1">
    <citation type="journal article" date="2004" name="Nature">
        <title>Genome evolution in yeasts.</title>
        <authorList>
            <consortium name="Genolevures"/>
            <person name="Dujon B."/>
            <person name="Sherman D."/>
            <person name="Fischer G."/>
            <person name="Durrens P."/>
            <person name="Casaregola S."/>
            <person name="Lafontaine I."/>
            <person name="de Montigny J."/>
            <person name="Marck C."/>
            <person name="Neuveglise C."/>
            <person name="Talla E."/>
            <person name="Goffard N."/>
            <person name="Frangeul L."/>
            <person name="Aigle M."/>
            <person name="Anthouard V."/>
            <person name="Babour A."/>
            <person name="Barbe V."/>
            <person name="Barnay S."/>
            <person name="Blanchin S."/>
            <person name="Beckerich J.M."/>
            <person name="Beyne E."/>
            <person name="Bleykasten C."/>
            <person name="Boisrame A."/>
            <person name="Boyer J."/>
            <person name="Cattolico L."/>
            <person name="Confanioleri F."/>
            <person name="de Daruvar A."/>
            <person name="Despons L."/>
            <person name="Fabre E."/>
            <person name="Fairhead C."/>
            <person name="Ferry-Dumazet H."/>
            <person name="Groppi A."/>
            <person name="Hantraye F."/>
            <person name="Hennequin C."/>
            <person name="Jauniaux N."/>
            <person name="Joyet P."/>
            <person name="Kachouri R."/>
            <person name="Kerrest A."/>
            <person name="Koszul R."/>
            <person name="Lemaire M."/>
            <person name="Lesur I."/>
            <person name="Ma L."/>
            <person name="Muller H."/>
            <person name="Nicaud J.M."/>
            <person name="Nikolski M."/>
            <person name="Oztas S."/>
            <person name="Ozier-Kalogeropoulos O."/>
            <person name="Pellenz S."/>
            <person name="Potier S."/>
            <person name="Richard G.F."/>
            <person name="Straub M.L."/>
            <person name="Suleau A."/>
            <person name="Swennene D."/>
            <person name="Tekaia F."/>
            <person name="Wesolowski-Louvel M."/>
            <person name="Westhof E."/>
            <person name="Wirth B."/>
            <person name="Zeniou-Meyer M."/>
            <person name="Zivanovic I."/>
            <person name="Bolotin-Fukuhara M."/>
            <person name="Thierry A."/>
            <person name="Bouchier C."/>
            <person name="Caudron B."/>
            <person name="Scarpelli C."/>
            <person name="Gaillardin C."/>
            <person name="Weissenbach J."/>
            <person name="Wincker P."/>
            <person name="Souciet J.L."/>
        </authorList>
    </citation>
    <scope>NUCLEOTIDE SEQUENCE [LARGE SCALE GENOMIC DNA]</scope>
    <source>
        <strain evidence="3">ATCC 8585 / CBS 2359 / DSM 70799 / NBRC 1267 / NRRL Y-1140 / WM37</strain>
    </source>
</reference>
<dbReference type="eggNOG" id="ENOG502R8TB">
    <property type="taxonomic scope" value="Eukaryota"/>
</dbReference>
<dbReference type="HOGENOM" id="CLU_027971_0_0_1"/>
<dbReference type="AlphaFoldDB" id="Q6CNL5"/>
<dbReference type="GeneID" id="2894552"/>
<dbReference type="InterPro" id="IPR036047">
    <property type="entry name" value="F-box-like_dom_sf"/>
</dbReference>
<protein>
    <submittedName>
        <fullName evidence="2">KLLA0E11617p</fullName>
    </submittedName>
</protein>
<dbReference type="KEGG" id="kla:KLLA0_E11617g"/>
<gene>
    <name evidence="2" type="ORF">KLLA0_E11617g</name>
</gene>
<dbReference type="InterPro" id="IPR001810">
    <property type="entry name" value="F-box_dom"/>
</dbReference>
<evidence type="ECO:0000313" key="3">
    <source>
        <dbReference type="Proteomes" id="UP000000598"/>
    </source>
</evidence>
<dbReference type="InParanoid" id="Q6CNL5"/>
<name>Q6CNL5_KLULA</name>
<proteinExistence type="predicted"/>
<evidence type="ECO:0000259" key="1">
    <source>
        <dbReference type="PROSITE" id="PS50181"/>
    </source>
</evidence>
<dbReference type="PROSITE" id="PS50181">
    <property type="entry name" value="FBOX"/>
    <property type="match status" value="1"/>
</dbReference>
<dbReference type="SMART" id="SM00256">
    <property type="entry name" value="FBOX"/>
    <property type="match status" value="1"/>
</dbReference>
<dbReference type="SUPFAM" id="SSF52047">
    <property type="entry name" value="RNI-like"/>
    <property type="match status" value="1"/>
</dbReference>
<accession>Q6CNL5</accession>
<dbReference type="PaxDb" id="284590-Q6CNL5"/>
<dbReference type="EMBL" id="CR382125">
    <property type="protein sequence ID" value="CAG99561.1"/>
    <property type="molecule type" value="Genomic_DNA"/>
</dbReference>
<dbReference type="RefSeq" id="XP_454474.1">
    <property type="nucleotide sequence ID" value="XM_454474.1"/>
</dbReference>
<feature type="domain" description="F-box" evidence="1">
    <location>
        <begin position="73"/>
        <end position="127"/>
    </location>
</feature>